<dbReference type="EMBL" id="KV006924">
    <property type="protein sequence ID" value="KZV32151.1"/>
    <property type="molecule type" value="Genomic_DNA"/>
</dbReference>
<organism evidence="2 3">
    <name type="scientific">Dorcoceras hygrometricum</name>
    <dbReference type="NCBI Taxonomy" id="472368"/>
    <lineage>
        <taxon>Eukaryota</taxon>
        <taxon>Viridiplantae</taxon>
        <taxon>Streptophyta</taxon>
        <taxon>Embryophyta</taxon>
        <taxon>Tracheophyta</taxon>
        <taxon>Spermatophyta</taxon>
        <taxon>Magnoliopsida</taxon>
        <taxon>eudicotyledons</taxon>
        <taxon>Gunneridae</taxon>
        <taxon>Pentapetalae</taxon>
        <taxon>asterids</taxon>
        <taxon>lamiids</taxon>
        <taxon>Lamiales</taxon>
        <taxon>Gesneriaceae</taxon>
        <taxon>Didymocarpoideae</taxon>
        <taxon>Trichosporeae</taxon>
        <taxon>Loxocarpinae</taxon>
        <taxon>Dorcoceras</taxon>
    </lineage>
</organism>
<feature type="region of interest" description="Disordered" evidence="1">
    <location>
        <begin position="37"/>
        <end position="64"/>
    </location>
</feature>
<gene>
    <name evidence="2" type="ORF">F511_29749</name>
</gene>
<proteinExistence type="predicted"/>
<protein>
    <submittedName>
        <fullName evidence="2">Uncharacterized protein</fullName>
    </submittedName>
</protein>
<evidence type="ECO:0000313" key="2">
    <source>
        <dbReference type="EMBL" id="KZV32151.1"/>
    </source>
</evidence>
<feature type="region of interest" description="Disordered" evidence="1">
    <location>
        <begin position="141"/>
        <end position="161"/>
    </location>
</feature>
<feature type="compositionally biased region" description="Basic and acidic residues" evidence="1">
    <location>
        <begin position="46"/>
        <end position="62"/>
    </location>
</feature>
<accession>A0A2Z7BJH5</accession>
<evidence type="ECO:0000313" key="3">
    <source>
        <dbReference type="Proteomes" id="UP000250235"/>
    </source>
</evidence>
<name>A0A2Z7BJH5_9LAMI</name>
<keyword evidence="3" id="KW-1185">Reference proteome</keyword>
<sequence length="231" mass="26310">MTQLCRNHHHRVIFRCNDSADHHRVVVFRPADSADHHIKSNVGPFSHDDSASRSQRAKEISSQKDQAQYVYVNVKQNHAYISAYNSHAHKQIRAHNQLHKQTAHRSQQFYWAVKMRIRPPELETSICDVKYHVSLPPYLATPPSPPRLSRSPPLAAAPPPLLRDRTCSDHLDEEIPFVPNSSGLLVQAVEGILLPVVDLIKEFLPPPTVKSQIPCEFGWSQAPRRQQGDFH</sequence>
<evidence type="ECO:0000256" key="1">
    <source>
        <dbReference type="SAM" id="MobiDB-lite"/>
    </source>
</evidence>
<dbReference type="Proteomes" id="UP000250235">
    <property type="component" value="Unassembled WGS sequence"/>
</dbReference>
<dbReference type="AlphaFoldDB" id="A0A2Z7BJH5"/>
<reference evidence="2 3" key="1">
    <citation type="journal article" date="2015" name="Proc. Natl. Acad. Sci. U.S.A.">
        <title>The resurrection genome of Boea hygrometrica: A blueprint for survival of dehydration.</title>
        <authorList>
            <person name="Xiao L."/>
            <person name="Yang G."/>
            <person name="Zhang L."/>
            <person name="Yang X."/>
            <person name="Zhao S."/>
            <person name="Ji Z."/>
            <person name="Zhou Q."/>
            <person name="Hu M."/>
            <person name="Wang Y."/>
            <person name="Chen M."/>
            <person name="Xu Y."/>
            <person name="Jin H."/>
            <person name="Xiao X."/>
            <person name="Hu G."/>
            <person name="Bao F."/>
            <person name="Hu Y."/>
            <person name="Wan P."/>
            <person name="Li L."/>
            <person name="Deng X."/>
            <person name="Kuang T."/>
            <person name="Xiang C."/>
            <person name="Zhu J.K."/>
            <person name="Oliver M.J."/>
            <person name="He Y."/>
        </authorList>
    </citation>
    <scope>NUCLEOTIDE SEQUENCE [LARGE SCALE GENOMIC DNA]</scope>
    <source>
        <strain evidence="3">cv. XS01</strain>
    </source>
</reference>